<protein>
    <recommendedName>
        <fullName evidence="4">Squalene synthase HpnC</fullName>
    </recommendedName>
</protein>
<proteinExistence type="predicted"/>
<keyword evidence="3" id="KW-1185">Reference proteome</keyword>
<dbReference type="PROSITE" id="PS01045">
    <property type="entry name" value="SQUALEN_PHYTOEN_SYN_2"/>
    <property type="match status" value="1"/>
</dbReference>
<evidence type="ECO:0000313" key="3">
    <source>
        <dbReference type="Proteomes" id="UP000321085"/>
    </source>
</evidence>
<dbReference type="AlphaFoldDB" id="A0A512BL10"/>
<dbReference type="InterPro" id="IPR008949">
    <property type="entry name" value="Isoprenoid_synthase_dom_sf"/>
</dbReference>
<dbReference type="GO" id="GO:0016117">
    <property type="term" value="P:carotenoid biosynthetic process"/>
    <property type="evidence" value="ECO:0007669"/>
    <property type="project" value="UniProtKB-ARBA"/>
</dbReference>
<dbReference type="GO" id="GO:0004311">
    <property type="term" value="F:geranylgeranyl diphosphate synthase activity"/>
    <property type="evidence" value="ECO:0007669"/>
    <property type="project" value="InterPro"/>
</dbReference>
<dbReference type="CDD" id="cd00683">
    <property type="entry name" value="Trans_IPPS_HH"/>
    <property type="match status" value="1"/>
</dbReference>
<evidence type="ECO:0008006" key="4">
    <source>
        <dbReference type="Google" id="ProtNLM"/>
    </source>
</evidence>
<dbReference type="SFLD" id="SFLDG01018">
    <property type="entry name" value="Squalene/Phytoene_Synthase_Lik"/>
    <property type="match status" value="2"/>
</dbReference>
<dbReference type="InterPro" id="IPR019845">
    <property type="entry name" value="Squalene/phytoene_synthase_CS"/>
</dbReference>
<dbReference type="PANTHER" id="PTHR31480">
    <property type="entry name" value="BIFUNCTIONAL LYCOPENE CYCLASE/PHYTOENE SYNTHASE"/>
    <property type="match status" value="1"/>
</dbReference>
<dbReference type="GO" id="GO:0051996">
    <property type="term" value="F:squalene synthase [NAD(P)H] activity"/>
    <property type="evidence" value="ECO:0007669"/>
    <property type="project" value="InterPro"/>
</dbReference>
<dbReference type="EMBL" id="BJYU01000002">
    <property type="protein sequence ID" value="GEO12654.1"/>
    <property type="molecule type" value="Genomic_DNA"/>
</dbReference>
<dbReference type="SFLD" id="SFLDS00005">
    <property type="entry name" value="Isoprenoid_Synthase_Type_I"/>
    <property type="match status" value="2"/>
</dbReference>
<comment type="caution">
    <text evidence="2">The sequence shown here is derived from an EMBL/GenBank/DDBJ whole genome shotgun (WGS) entry which is preliminary data.</text>
</comment>
<dbReference type="OrthoDB" id="9807580at2"/>
<dbReference type="Proteomes" id="UP000321085">
    <property type="component" value="Unassembled WGS sequence"/>
</dbReference>
<organism evidence="2 3">
    <name type="scientific">Microvirga aerophila</name>
    <dbReference type="NCBI Taxonomy" id="670291"/>
    <lineage>
        <taxon>Bacteria</taxon>
        <taxon>Pseudomonadati</taxon>
        <taxon>Pseudomonadota</taxon>
        <taxon>Alphaproteobacteria</taxon>
        <taxon>Hyphomicrobiales</taxon>
        <taxon>Methylobacteriaceae</taxon>
        <taxon>Microvirga</taxon>
    </lineage>
</organism>
<evidence type="ECO:0000256" key="1">
    <source>
        <dbReference type="ARBA" id="ARBA00022679"/>
    </source>
</evidence>
<reference evidence="2 3" key="1">
    <citation type="submission" date="2019-07" db="EMBL/GenBank/DDBJ databases">
        <title>Whole genome shotgun sequence of Microvirga aerophila NBRC 106136.</title>
        <authorList>
            <person name="Hosoyama A."/>
            <person name="Uohara A."/>
            <person name="Ohji S."/>
            <person name="Ichikawa N."/>
        </authorList>
    </citation>
    <scope>NUCLEOTIDE SEQUENCE [LARGE SCALE GENOMIC DNA]</scope>
    <source>
        <strain evidence="2 3">NBRC 106136</strain>
    </source>
</reference>
<sequence>MQMGQMQASKRPRDESFPVASLVLSRAHRDAVLAFYRFARMADDIADAPDLKADEKLARLDSLEQALVEGDPKIPQAAQLHAVDRRYGAGLVEARDLVRAFRRDAVKTRYADWAELTDYCAVSANPVGRFLLRLHGESETAHGPADALCTALQILNHVQDCQPDQKRLDRIYLPVSWLQVAGGETAFFEPSNASLRRAVLNGVLDRVDGLIDRARVLPERLQDRRLRAQSIATLALAQRLSRRLRSCDPALTRVRISRADAAMAFLRGLAGAARPASSRDTDITAAAVRRSGSSFRLGMKSLSADRRRAIHAVYAFCREVDDIADGALPSWEKRRFLNEWRREIDRLHRAPETPIGRELARASSLFRLPLGECHALLDGMETDCQERVRLADDHALNTYGRRVAGSVGVLSIHVFGAPTAQSFAQELGHTLQLVNILRDIDEDAALERVYIPLSRLARHGLHDAPASVLASDPRFARVCENLADEARAGFAAADEALRRLDRSSLKPAVLMMESYRRILDRLVARGWGTRSGKLQLTAVDRLQLIGLAVRAA</sequence>
<dbReference type="InterPro" id="IPR002060">
    <property type="entry name" value="Squ/phyt_synthse"/>
</dbReference>
<dbReference type="Pfam" id="PF00494">
    <property type="entry name" value="SQS_PSY"/>
    <property type="match status" value="2"/>
</dbReference>
<accession>A0A512BL10</accession>
<evidence type="ECO:0000313" key="2">
    <source>
        <dbReference type="EMBL" id="GEO12654.1"/>
    </source>
</evidence>
<dbReference type="RefSeq" id="WP_114184549.1">
    <property type="nucleotide sequence ID" value="NZ_BJYU01000002.1"/>
</dbReference>
<dbReference type="SUPFAM" id="SSF48576">
    <property type="entry name" value="Terpenoid synthases"/>
    <property type="match status" value="2"/>
</dbReference>
<dbReference type="SFLD" id="SFLDG01212">
    <property type="entry name" value="Phytoene_synthase_like"/>
    <property type="match status" value="1"/>
</dbReference>
<dbReference type="InterPro" id="IPR033904">
    <property type="entry name" value="Trans_IPPS_HH"/>
</dbReference>
<dbReference type="InterPro" id="IPR044843">
    <property type="entry name" value="Trans_IPPS_bact-type"/>
</dbReference>
<keyword evidence="1" id="KW-0808">Transferase</keyword>
<name>A0A512BL10_9HYPH</name>
<gene>
    <name evidence="2" type="ORF">MAE02_03500</name>
</gene>
<dbReference type="Gene3D" id="1.10.600.10">
    <property type="entry name" value="Farnesyl Diphosphate Synthase"/>
    <property type="match status" value="2"/>
</dbReference>